<reference evidence="2" key="1">
    <citation type="submission" date="2016-06" db="EMBL/GenBank/DDBJ databases">
        <title>Parallel loss of symbiosis genes in relatives of nitrogen-fixing non-legume Parasponia.</title>
        <authorList>
            <person name="Van Velzen R."/>
            <person name="Holmer R."/>
            <person name="Bu F."/>
            <person name="Rutten L."/>
            <person name="Van Zeijl A."/>
            <person name="Liu W."/>
            <person name="Santuari L."/>
            <person name="Cao Q."/>
            <person name="Sharma T."/>
            <person name="Shen D."/>
            <person name="Roswanjaya Y."/>
            <person name="Wardhani T."/>
            <person name="Kalhor M.S."/>
            <person name="Jansen J."/>
            <person name="Van den Hoogen J."/>
            <person name="Gungor B."/>
            <person name="Hartog M."/>
            <person name="Hontelez J."/>
            <person name="Verver J."/>
            <person name="Yang W.-C."/>
            <person name="Schijlen E."/>
            <person name="Repin R."/>
            <person name="Schilthuizen M."/>
            <person name="Schranz E."/>
            <person name="Heidstra R."/>
            <person name="Miyata K."/>
            <person name="Fedorova E."/>
            <person name="Kohlen W."/>
            <person name="Bisseling T."/>
            <person name="Smit S."/>
            <person name="Geurts R."/>
        </authorList>
    </citation>
    <scope>NUCLEOTIDE SEQUENCE [LARGE SCALE GENOMIC DNA]</scope>
    <source>
        <strain evidence="2">cv. RG33-2</strain>
    </source>
</reference>
<organism evidence="1 2">
    <name type="scientific">Trema orientale</name>
    <name type="common">Charcoal tree</name>
    <name type="synonym">Celtis orientalis</name>
    <dbReference type="NCBI Taxonomy" id="63057"/>
    <lineage>
        <taxon>Eukaryota</taxon>
        <taxon>Viridiplantae</taxon>
        <taxon>Streptophyta</taxon>
        <taxon>Embryophyta</taxon>
        <taxon>Tracheophyta</taxon>
        <taxon>Spermatophyta</taxon>
        <taxon>Magnoliopsida</taxon>
        <taxon>eudicotyledons</taxon>
        <taxon>Gunneridae</taxon>
        <taxon>Pentapetalae</taxon>
        <taxon>rosids</taxon>
        <taxon>fabids</taxon>
        <taxon>Rosales</taxon>
        <taxon>Cannabaceae</taxon>
        <taxon>Trema</taxon>
    </lineage>
</organism>
<evidence type="ECO:0000313" key="2">
    <source>
        <dbReference type="Proteomes" id="UP000237000"/>
    </source>
</evidence>
<proteinExistence type="predicted"/>
<accession>A0A2P5CI61</accession>
<gene>
    <name evidence="1" type="ORF">TorRG33x02_284230</name>
</gene>
<dbReference type="Proteomes" id="UP000237000">
    <property type="component" value="Unassembled WGS sequence"/>
</dbReference>
<sequence length="100" mass="10790">MAQQKCVCFHGNETKPPHFILEDAELWLQEFKSLLALEKIHDPSPAGRIHWSPPTLGALKVNVDAALSNDGCFTGIGVVIKDHMGAVKGALAHKIFGATC</sequence>
<dbReference type="InParanoid" id="A0A2P5CI61"/>
<dbReference type="OrthoDB" id="1751447at2759"/>
<dbReference type="EMBL" id="JXTC01000362">
    <property type="protein sequence ID" value="PON60736.1"/>
    <property type="molecule type" value="Genomic_DNA"/>
</dbReference>
<evidence type="ECO:0000313" key="1">
    <source>
        <dbReference type="EMBL" id="PON60736.1"/>
    </source>
</evidence>
<evidence type="ECO:0008006" key="3">
    <source>
        <dbReference type="Google" id="ProtNLM"/>
    </source>
</evidence>
<protein>
    <recommendedName>
        <fullName evidence="3">RNase H type-1 domain-containing protein</fullName>
    </recommendedName>
</protein>
<comment type="caution">
    <text evidence="1">The sequence shown here is derived from an EMBL/GenBank/DDBJ whole genome shotgun (WGS) entry which is preliminary data.</text>
</comment>
<dbReference type="AlphaFoldDB" id="A0A2P5CI61"/>
<keyword evidence="2" id="KW-1185">Reference proteome</keyword>
<name>A0A2P5CI61_TREOI</name>